<dbReference type="InterPro" id="IPR018076">
    <property type="entry name" value="T2SS_GspF_dom"/>
</dbReference>
<evidence type="ECO:0000313" key="9">
    <source>
        <dbReference type="Proteomes" id="UP000610303"/>
    </source>
</evidence>
<dbReference type="AlphaFoldDB" id="A0A918CGJ2"/>
<evidence type="ECO:0000256" key="5">
    <source>
        <dbReference type="ARBA" id="ARBA00023136"/>
    </source>
</evidence>
<feature type="domain" description="Type II secretion system protein GspF" evidence="7">
    <location>
        <begin position="128"/>
        <end position="252"/>
    </location>
</feature>
<name>A0A918CGJ2_AGRME</name>
<evidence type="ECO:0000256" key="1">
    <source>
        <dbReference type="ARBA" id="ARBA00004651"/>
    </source>
</evidence>
<accession>A0A918CGJ2</accession>
<feature type="transmembrane region" description="Helical" evidence="6">
    <location>
        <begin position="266"/>
        <end position="289"/>
    </location>
</feature>
<evidence type="ECO:0000256" key="2">
    <source>
        <dbReference type="ARBA" id="ARBA00022475"/>
    </source>
</evidence>
<reference evidence="8" key="1">
    <citation type="journal article" date="2014" name="Int. J. Syst. Evol. Microbiol.">
        <title>Complete genome sequence of Corynebacterium casei LMG S-19264T (=DSM 44701T), isolated from a smear-ripened cheese.</title>
        <authorList>
            <consortium name="US DOE Joint Genome Institute (JGI-PGF)"/>
            <person name="Walter F."/>
            <person name="Albersmeier A."/>
            <person name="Kalinowski J."/>
            <person name="Ruckert C."/>
        </authorList>
    </citation>
    <scope>NUCLEOTIDE SEQUENCE</scope>
    <source>
        <strain evidence="8">JCM 3346</strain>
    </source>
</reference>
<keyword evidence="2" id="KW-1003">Cell membrane</keyword>
<dbReference type="Proteomes" id="UP000610303">
    <property type="component" value="Unassembled WGS sequence"/>
</dbReference>
<feature type="transmembrane region" description="Helical" evidence="6">
    <location>
        <begin position="237"/>
        <end position="254"/>
    </location>
</feature>
<evidence type="ECO:0000313" key="8">
    <source>
        <dbReference type="EMBL" id="GGR22622.1"/>
    </source>
</evidence>
<feature type="transmembrane region" description="Helical" evidence="6">
    <location>
        <begin position="84"/>
        <end position="106"/>
    </location>
</feature>
<keyword evidence="3 6" id="KW-0812">Transmembrane</keyword>
<evidence type="ECO:0000256" key="4">
    <source>
        <dbReference type="ARBA" id="ARBA00022989"/>
    </source>
</evidence>
<dbReference type="PANTHER" id="PTHR35007">
    <property type="entry name" value="INTEGRAL MEMBRANE PROTEIN-RELATED"/>
    <property type="match status" value="1"/>
</dbReference>
<evidence type="ECO:0000256" key="3">
    <source>
        <dbReference type="ARBA" id="ARBA00022692"/>
    </source>
</evidence>
<feature type="transmembrane region" description="Helical" evidence="6">
    <location>
        <begin position="55"/>
        <end position="78"/>
    </location>
</feature>
<reference evidence="8" key="2">
    <citation type="submission" date="2020-09" db="EMBL/GenBank/DDBJ databases">
        <authorList>
            <person name="Sun Q."/>
            <person name="Ohkuma M."/>
        </authorList>
    </citation>
    <scope>NUCLEOTIDE SEQUENCE</scope>
    <source>
        <strain evidence="8">JCM 3346</strain>
    </source>
</reference>
<comment type="subcellular location">
    <subcellularLocation>
        <location evidence="1">Cell membrane</location>
        <topology evidence="1">Multi-pass membrane protein</topology>
    </subcellularLocation>
</comment>
<gene>
    <name evidence="8" type="ORF">GCM10010196_15400</name>
</gene>
<evidence type="ECO:0000256" key="6">
    <source>
        <dbReference type="SAM" id="Phobius"/>
    </source>
</evidence>
<dbReference type="EMBL" id="BMRJ01000001">
    <property type="protein sequence ID" value="GGR22622.1"/>
    <property type="molecule type" value="Genomic_DNA"/>
</dbReference>
<keyword evidence="4 6" id="KW-1133">Transmembrane helix</keyword>
<proteinExistence type="predicted"/>
<keyword evidence="5 6" id="KW-0472">Membrane</keyword>
<dbReference type="RefSeq" id="WP_271202620.1">
    <property type="nucleotide sequence ID" value="NZ_JBHRUK010000001.1"/>
</dbReference>
<comment type="caution">
    <text evidence="8">The sequence shown here is derived from an EMBL/GenBank/DDBJ whole genome shotgun (WGS) entry which is preliminary data.</text>
</comment>
<keyword evidence="9" id="KW-1185">Reference proteome</keyword>
<dbReference type="PANTHER" id="PTHR35007:SF4">
    <property type="entry name" value="CONSERVED TRANSMEMBRANE PROTEIN-RELATED"/>
    <property type="match status" value="1"/>
</dbReference>
<feature type="transmembrane region" description="Helical" evidence="6">
    <location>
        <begin position="6"/>
        <end position="32"/>
    </location>
</feature>
<protein>
    <recommendedName>
        <fullName evidence="7">Type II secretion system protein GspF domain-containing protein</fullName>
    </recommendedName>
</protein>
<dbReference type="Pfam" id="PF00482">
    <property type="entry name" value="T2SSF"/>
    <property type="match status" value="1"/>
</dbReference>
<dbReference type="GO" id="GO:0005886">
    <property type="term" value="C:plasma membrane"/>
    <property type="evidence" value="ECO:0007669"/>
    <property type="project" value="UniProtKB-SubCell"/>
</dbReference>
<organism evidence="8 9">
    <name type="scientific">Agromyces mediolanus</name>
    <name type="common">Corynebacterium mediolanum</name>
    <dbReference type="NCBI Taxonomy" id="41986"/>
    <lineage>
        <taxon>Bacteria</taxon>
        <taxon>Bacillati</taxon>
        <taxon>Actinomycetota</taxon>
        <taxon>Actinomycetes</taxon>
        <taxon>Micrococcales</taxon>
        <taxon>Microbacteriaceae</taxon>
        <taxon>Agromyces</taxon>
    </lineage>
</organism>
<evidence type="ECO:0000259" key="7">
    <source>
        <dbReference type="Pfam" id="PF00482"/>
    </source>
</evidence>
<sequence>MSLPPIAALPLSAVLGLAFSAGVILVLAPWFWPKPAVSAPMGTASVALARVRDELVLAGLGRVPLAVAVAASGCMALLCGAVALGLFGVPALAAAAAGLGLLLLPMSVRRRANARRLEYRAIWPDVVDHLLASVRAGRPLPDSLAELARRGPAGLRAAFTSFAEGYARTGDFGGELEALKHRLADPTADRLLEAVRMAREVGGTELPQVLRALSSALREEGAVRAEVHARQSWLRNAARLGAAAPWLLLGVLATRPEAIRAYDSPAGALVIGGGVVVTVLAYRLMLAIGRLRPERRWFR</sequence>